<keyword evidence="2" id="KW-0255">Endonuclease</keyword>
<accession>A0A448ZEW2</accession>
<dbReference type="OrthoDB" id="361020at2759"/>
<keyword evidence="7" id="KW-1185">Reference proteome</keyword>
<keyword evidence="5" id="KW-0234">DNA repair</keyword>
<dbReference type="PANTHER" id="PTHR10150:SF0">
    <property type="entry name" value="DNA REPAIR ENDONUCLEASE XPF"/>
    <property type="match status" value="1"/>
</dbReference>
<evidence type="ECO:0000256" key="2">
    <source>
        <dbReference type="ARBA" id="ARBA00022759"/>
    </source>
</evidence>
<dbReference type="GO" id="GO:0000110">
    <property type="term" value="C:nucleotide-excision repair factor 1 complex"/>
    <property type="evidence" value="ECO:0007669"/>
    <property type="project" value="TreeGrafter"/>
</dbReference>
<evidence type="ECO:0000256" key="5">
    <source>
        <dbReference type="ARBA" id="ARBA00023204"/>
    </source>
</evidence>
<name>A0A448ZEW2_9STRA</name>
<organism evidence="6 7">
    <name type="scientific">Pseudo-nitzschia multistriata</name>
    <dbReference type="NCBI Taxonomy" id="183589"/>
    <lineage>
        <taxon>Eukaryota</taxon>
        <taxon>Sar</taxon>
        <taxon>Stramenopiles</taxon>
        <taxon>Ochrophyta</taxon>
        <taxon>Bacillariophyta</taxon>
        <taxon>Bacillariophyceae</taxon>
        <taxon>Bacillariophycidae</taxon>
        <taxon>Bacillariales</taxon>
        <taxon>Bacillariaceae</taxon>
        <taxon>Pseudo-nitzschia</taxon>
    </lineage>
</organism>
<evidence type="ECO:0000256" key="3">
    <source>
        <dbReference type="ARBA" id="ARBA00022763"/>
    </source>
</evidence>
<dbReference type="Proteomes" id="UP000291116">
    <property type="component" value="Unassembled WGS sequence"/>
</dbReference>
<evidence type="ECO:0000313" key="6">
    <source>
        <dbReference type="EMBL" id="VEU40546.1"/>
    </source>
</evidence>
<dbReference type="AlphaFoldDB" id="A0A448ZEW2"/>
<proteinExistence type="predicted"/>
<dbReference type="GO" id="GO:0003697">
    <property type="term" value="F:single-stranded DNA binding"/>
    <property type="evidence" value="ECO:0007669"/>
    <property type="project" value="TreeGrafter"/>
</dbReference>
<protein>
    <recommendedName>
        <fullName evidence="8">ERCC4 domain-containing protein</fullName>
    </recommendedName>
</protein>
<evidence type="ECO:0000256" key="1">
    <source>
        <dbReference type="ARBA" id="ARBA00022722"/>
    </source>
</evidence>
<keyword evidence="3" id="KW-0227">DNA damage</keyword>
<evidence type="ECO:0000313" key="7">
    <source>
        <dbReference type="Proteomes" id="UP000291116"/>
    </source>
</evidence>
<dbReference type="SUPFAM" id="SSF47781">
    <property type="entry name" value="RuvA domain 2-like"/>
    <property type="match status" value="1"/>
</dbReference>
<dbReference type="Gene3D" id="1.10.150.20">
    <property type="entry name" value="5' to 3' exonuclease, C-terminal subdomain"/>
    <property type="match status" value="1"/>
</dbReference>
<evidence type="ECO:0000256" key="4">
    <source>
        <dbReference type="ARBA" id="ARBA00022801"/>
    </source>
</evidence>
<dbReference type="GO" id="GO:0000014">
    <property type="term" value="F:single-stranded DNA endodeoxyribonuclease activity"/>
    <property type="evidence" value="ECO:0007669"/>
    <property type="project" value="TreeGrafter"/>
</dbReference>
<keyword evidence="1" id="KW-0540">Nuclease</keyword>
<dbReference type="GO" id="GO:0000712">
    <property type="term" value="P:resolution of meiotic recombination intermediates"/>
    <property type="evidence" value="ECO:0007669"/>
    <property type="project" value="TreeGrafter"/>
</dbReference>
<dbReference type="GO" id="GO:1901255">
    <property type="term" value="P:nucleotide-excision repair involved in interstrand cross-link repair"/>
    <property type="evidence" value="ECO:0007669"/>
    <property type="project" value="TreeGrafter"/>
</dbReference>
<gene>
    <name evidence="6" type="ORF">PSNMU_V1.4_AUG-EV-PASAV3_0074350</name>
</gene>
<dbReference type="EMBL" id="CAACVS010000289">
    <property type="protein sequence ID" value="VEU40546.1"/>
    <property type="molecule type" value="Genomic_DNA"/>
</dbReference>
<sequence length="126" mass="14034">MATLTAHFPKLRILWSRSPHETLRLFKALKANHEEVDVAKAVDVGKKDSLESLLKSDKTDEGGDEENEEDEINEAGRDMLLQLPGVTIQLARKIMHECDCLADLIALNRDQLRALAGPSVGQKLFT</sequence>
<dbReference type="InterPro" id="IPR010994">
    <property type="entry name" value="RuvA_2-like"/>
</dbReference>
<keyword evidence="4" id="KW-0378">Hydrolase</keyword>
<dbReference type="GO" id="GO:0000724">
    <property type="term" value="P:double-strand break repair via homologous recombination"/>
    <property type="evidence" value="ECO:0007669"/>
    <property type="project" value="TreeGrafter"/>
</dbReference>
<reference evidence="6 7" key="1">
    <citation type="submission" date="2019-01" db="EMBL/GenBank/DDBJ databases">
        <authorList>
            <person name="Ferrante I. M."/>
        </authorList>
    </citation>
    <scope>NUCLEOTIDE SEQUENCE [LARGE SCALE GENOMIC DNA]</scope>
    <source>
        <strain evidence="6 7">B856</strain>
    </source>
</reference>
<dbReference type="GO" id="GO:0003684">
    <property type="term" value="F:damaged DNA binding"/>
    <property type="evidence" value="ECO:0007669"/>
    <property type="project" value="TreeGrafter"/>
</dbReference>
<dbReference type="PANTHER" id="PTHR10150">
    <property type="entry name" value="DNA REPAIR ENDONUCLEASE XPF"/>
    <property type="match status" value="1"/>
</dbReference>
<dbReference type="Gene3D" id="3.40.50.10130">
    <property type="match status" value="1"/>
</dbReference>
<evidence type="ECO:0008006" key="8">
    <source>
        <dbReference type="Google" id="ProtNLM"/>
    </source>
</evidence>